<dbReference type="Gene3D" id="3.60.21.10">
    <property type="match status" value="1"/>
</dbReference>
<keyword evidence="4" id="KW-0862">Zinc</keyword>
<sequence>MSLKKNKSLVIWHISDTHTYHDLLKVPYDIDMIIHSGDCSNPRDPYNNESEVRDFIDWFKMIPVKYKIYVAGNHDTSIEKKLVTKKDFEDAGIIYLENESIIIEDIKIFGSPHTPNFGNWAFMKERTKLERFWRLAIEEDVDIVVTHGPPKGILDKSYDKNNYMESCGDKSLLNMILEVQPAYCLFGHIHNCKDIINAGMQKLSICDTWFSNGSVVTDGRFGKLSSNGNIFEI</sequence>
<comment type="cofactor">
    <cofactor evidence="1">
        <name>Zn(2+)</name>
        <dbReference type="ChEBI" id="CHEBI:29105"/>
    </cofactor>
</comment>
<protein>
    <submittedName>
        <fullName evidence="6">Calcineurin-like phosphoesterase</fullName>
    </submittedName>
</protein>
<evidence type="ECO:0000313" key="7">
    <source>
        <dbReference type="Proteomes" id="UP000514751"/>
    </source>
</evidence>
<dbReference type="Pfam" id="PF00149">
    <property type="entry name" value="Metallophos"/>
    <property type="match status" value="1"/>
</dbReference>
<dbReference type="PANTHER" id="PTHR12905">
    <property type="entry name" value="METALLOPHOSPHOESTERASE"/>
    <property type="match status" value="1"/>
</dbReference>
<evidence type="ECO:0000256" key="4">
    <source>
        <dbReference type="ARBA" id="ARBA00022833"/>
    </source>
</evidence>
<dbReference type="EMBL" id="MT497091">
    <property type="protein sequence ID" value="QMP87017.1"/>
    <property type="molecule type" value="Genomic_DNA"/>
</dbReference>
<dbReference type="PANTHER" id="PTHR12905:SF0">
    <property type="entry name" value="CALCINEURIN-LIKE PHOSPHOESTERASE DOMAIN-CONTAINING PROTEIN"/>
    <property type="match status" value="1"/>
</dbReference>
<reference evidence="7" key="1">
    <citation type="submission" date="2020-05" db="EMBL/GenBank/DDBJ databases">
        <title>Genomics and ecology of novel Flavobacterium phages from the Baltic Sea.</title>
        <authorList>
            <person name="Hoetzinger M."/>
            <person name="Nilsson E."/>
            <person name="Holmfeldt K."/>
        </authorList>
    </citation>
    <scope>NUCLEOTIDE SEQUENCE [LARGE SCALE GENOMIC DNA]</scope>
</reference>
<dbReference type="InterPro" id="IPR051693">
    <property type="entry name" value="UPF0046_metallophosphoest"/>
</dbReference>
<name>A0A7D7F3P2_9CAUD</name>
<dbReference type="InterPro" id="IPR057247">
    <property type="entry name" value="CARBOXYPEPT_ZN_2"/>
</dbReference>
<evidence type="ECO:0000256" key="1">
    <source>
        <dbReference type="ARBA" id="ARBA00001947"/>
    </source>
</evidence>
<evidence type="ECO:0000313" key="6">
    <source>
        <dbReference type="EMBL" id="QMP87017.1"/>
    </source>
</evidence>
<dbReference type="Proteomes" id="UP000514751">
    <property type="component" value="Segment"/>
</dbReference>
<feature type="domain" description="Calcineurin-like phosphoesterase" evidence="5">
    <location>
        <begin position="10"/>
        <end position="191"/>
    </location>
</feature>
<organism evidence="6 7">
    <name type="scientific">Flavobacterium phage vB_FspP_elemoD_13-5B</name>
    <dbReference type="NCBI Taxonomy" id="2743801"/>
    <lineage>
        <taxon>Viruses</taxon>
        <taxon>Duplodnaviria</taxon>
        <taxon>Heunggongvirae</taxon>
        <taxon>Uroviricota</taxon>
        <taxon>Caudoviricetes</taxon>
        <taxon>Elemovirus</taxon>
        <taxon>Elemovirus elemoD</taxon>
    </lineage>
</organism>
<gene>
    <name evidence="6" type="ORF">elemo135B_phanotate66</name>
</gene>
<comment type="similarity">
    <text evidence="2">Belongs to the peptidase M14 family.</text>
</comment>
<dbReference type="PROSITE" id="PS00133">
    <property type="entry name" value="CARBOXYPEPT_ZN_2"/>
    <property type="match status" value="1"/>
</dbReference>
<dbReference type="GO" id="GO:0046872">
    <property type="term" value="F:metal ion binding"/>
    <property type="evidence" value="ECO:0007669"/>
    <property type="project" value="UniProtKB-KW"/>
</dbReference>
<dbReference type="InterPro" id="IPR004843">
    <property type="entry name" value="Calcineurin-like_PHP"/>
</dbReference>
<keyword evidence="7" id="KW-1185">Reference proteome</keyword>
<evidence type="ECO:0000256" key="3">
    <source>
        <dbReference type="ARBA" id="ARBA00022723"/>
    </source>
</evidence>
<accession>A0A7D7F3P2</accession>
<dbReference type="InterPro" id="IPR029052">
    <property type="entry name" value="Metallo-depent_PP-like"/>
</dbReference>
<dbReference type="SUPFAM" id="SSF56300">
    <property type="entry name" value="Metallo-dependent phosphatases"/>
    <property type="match status" value="1"/>
</dbReference>
<keyword evidence="3" id="KW-0479">Metal-binding</keyword>
<dbReference type="GO" id="GO:0016787">
    <property type="term" value="F:hydrolase activity"/>
    <property type="evidence" value="ECO:0007669"/>
    <property type="project" value="InterPro"/>
</dbReference>
<evidence type="ECO:0000256" key="2">
    <source>
        <dbReference type="ARBA" id="ARBA00005988"/>
    </source>
</evidence>
<proteinExistence type="inferred from homology"/>
<evidence type="ECO:0000259" key="5">
    <source>
        <dbReference type="Pfam" id="PF00149"/>
    </source>
</evidence>